<dbReference type="Gene3D" id="1.10.530.10">
    <property type="match status" value="1"/>
</dbReference>
<evidence type="ECO:0000313" key="5">
    <source>
        <dbReference type="Proteomes" id="UP001243286"/>
    </source>
</evidence>
<dbReference type="InterPro" id="IPR023346">
    <property type="entry name" value="Lysozyme-like_dom_sf"/>
</dbReference>
<proteinExistence type="predicted"/>
<organism evidence="4 5">
    <name type="scientific">Exiguobacterium antarcticum</name>
    <dbReference type="NCBI Taxonomy" id="132920"/>
    <lineage>
        <taxon>Bacteria</taxon>
        <taxon>Bacillati</taxon>
        <taxon>Bacillota</taxon>
        <taxon>Bacilli</taxon>
        <taxon>Bacillales</taxon>
        <taxon>Bacillales Family XII. Incertae Sedis</taxon>
        <taxon>Exiguobacterium</taxon>
    </lineage>
</organism>
<dbReference type="Pfam" id="PF01464">
    <property type="entry name" value="SLT"/>
    <property type="match status" value="1"/>
</dbReference>
<feature type="coiled-coil region" evidence="1">
    <location>
        <begin position="25"/>
        <end position="52"/>
    </location>
</feature>
<dbReference type="Gene3D" id="1.20.1170.10">
    <property type="match status" value="1"/>
</dbReference>
<feature type="transmembrane region" description="Helical" evidence="2">
    <location>
        <begin position="624"/>
        <end position="643"/>
    </location>
</feature>
<feature type="domain" description="Transglycosylase SLT" evidence="3">
    <location>
        <begin position="1183"/>
        <end position="1256"/>
    </location>
</feature>
<feature type="transmembrane region" description="Helical" evidence="2">
    <location>
        <begin position="451"/>
        <end position="472"/>
    </location>
</feature>
<evidence type="ECO:0000256" key="2">
    <source>
        <dbReference type="SAM" id="Phobius"/>
    </source>
</evidence>
<feature type="transmembrane region" description="Helical" evidence="2">
    <location>
        <begin position="393"/>
        <end position="412"/>
    </location>
</feature>
<evidence type="ECO:0000256" key="1">
    <source>
        <dbReference type="SAM" id="Coils"/>
    </source>
</evidence>
<sequence length="1398" mass="150076">MASPRVYEIAFHLAGQVNSSMRAAFSSAHRQISRLEEKTEDARDKMAKMSVTTLKAVSAVSAITNALGGVSAITAPVIAGVGAVGASFAAAGVGAAAYGVVATAALQKVFDAADEVKKAEDKIASADTAEARKKAQQELAAVYADMSKAQVGALKNLQSFKKYWKGFVVSLEEPIFQGFATSLSIAKKGLELLKPTIRNVSGAVNGLLKDMQTNLGSKEMKNIFNWISESAAGSLVALMKTIGHTTQGLFSLLQAFTPITASVESGMVGAARGFSQWAASLSKSDGFKTFIEYAKQNTPTFLSLLGNLGGILGGVIKQVAPLGPAVLTGLDALTGLISKALNAGIAIRSFGQVIQAMVTGSTGQFDSLRSRVTTVLQNIAPTFRTLGQQATNAFRSIATVATQAFMTLYTFWQNNGPMIVAAASNVFKTVGAVISGVIGVVRTILTVLKPIFVQIGTFIMSIARQIMSFWATDGAQIVQAVQNVFAGISKIIQFLAPVIVPILQMLWSTISGLIQGALNVIIGAVKFFAGLFTGDFAKMWEGVKQLFFGSIQFIWNYLNLMLVGRVLAGIKTLAIGMVKNTAMMWTSIKTFFTNMVSSASNLWTSMSQYFSLGISNLKWLVKDMALKIVSYVANAAIGFIRYFKGMWTEGLSMFRSIHAFGVSRFQALKDTIVNLMKGMNLLVSSAFSFMVNAVLSVVGKLKDLVVQRFLTLKSAVTSTASQLWNSVKSYFLSGANTAYTYASNLVIKAIQIFRNLKSNAVNTIMQLWNSVKSYFLSGANTAYTYASGLVTKALRIFGNLKTNTVNTIMQLWNSVKSYFLSGANTAYTYASGLVTKALRIFGSLKTNATNTVLQLWSSIKSAFSSGVTTAQNFVTNMGSKIASGFRSAKDSAVAIARSMWGGVKKIFDDIVTGARALPGKMGEGIRNMASKALSGITSLGNKLLRGMGKIVNGVIKGLNWALGKIGVDISLEQWAVPQYARGTKGHPGGPAILGDGRGTNAGPELYRTPSGFVGMSPARDTLMNLPKGTQVINARDTRMLMERYNIPAYKNGTVTDALKTAGSYVKEKATTAKDYVVGKAESAKNVAFDVFDYMSDPSKLLSKALEHLGVTMPELPKNLSAIASGAFSLIKKHATTYLKGKLPDLSASSLGAAFNGQGAAMAKKAISQALMMTNKPLSLLGPMMTIAQKESGFNPNAINDWDINAQRGDPSVGLFQVINSTFQRWKYPGHNNRRNPLDSALAAIRYMDGRYGGIMNHPGIRSMMGGGAYLPYKNGGIINRPHMGLVGEAGPEAIIPLSPSKRGRAAHLMTTIGSRLGMTKERTVNPLRSLFSADSSHTSNSSSASSAQFVYSPVYHIKGNVDEEMLRRIDEEKEADLEAKFMRWLRQHESDRNRTRFA</sequence>
<evidence type="ECO:0000259" key="3">
    <source>
        <dbReference type="Pfam" id="PF01464"/>
    </source>
</evidence>
<dbReference type="PANTHER" id="PTHR37813">
    <property type="entry name" value="FELS-2 PROPHAGE PROTEIN"/>
    <property type="match status" value="1"/>
</dbReference>
<dbReference type="EMBL" id="JASBQV010000004">
    <property type="protein sequence ID" value="MDI3234173.1"/>
    <property type="molecule type" value="Genomic_DNA"/>
</dbReference>
<keyword evidence="5" id="KW-1185">Reference proteome</keyword>
<evidence type="ECO:0000313" key="4">
    <source>
        <dbReference type="EMBL" id="MDI3234173.1"/>
    </source>
</evidence>
<keyword evidence="2" id="KW-0472">Membrane</keyword>
<feature type="transmembrane region" description="Helical" evidence="2">
    <location>
        <begin position="582"/>
        <end position="603"/>
    </location>
</feature>
<feature type="transmembrane region" description="Helical" evidence="2">
    <location>
        <begin position="419"/>
        <end position="445"/>
    </location>
</feature>
<dbReference type="RefSeq" id="WP_282354714.1">
    <property type="nucleotide sequence ID" value="NZ_JASBQV010000004.1"/>
</dbReference>
<dbReference type="SUPFAM" id="SSF53955">
    <property type="entry name" value="Lysozyme-like"/>
    <property type="match status" value="1"/>
</dbReference>
<dbReference type="PANTHER" id="PTHR37813:SF1">
    <property type="entry name" value="FELS-2 PROPHAGE PROTEIN"/>
    <property type="match status" value="1"/>
</dbReference>
<dbReference type="Proteomes" id="UP001243286">
    <property type="component" value="Unassembled WGS sequence"/>
</dbReference>
<feature type="transmembrane region" description="Helical" evidence="2">
    <location>
        <begin position="678"/>
        <end position="698"/>
    </location>
</feature>
<feature type="transmembrane region" description="Helical" evidence="2">
    <location>
        <begin position="484"/>
        <end position="507"/>
    </location>
</feature>
<accession>A0ABT6QZR8</accession>
<gene>
    <name evidence="4" type="ORF">QK289_04065</name>
</gene>
<dbReference type="InterPro" id="IPR008258">
    <property type="entry name" value="Transglycosylase_SLT_dom_1"/>
</dbReference>
<keyword evidence="2" id="KW-0812">Transmembrane</keyword>
<protein>
    <submittedName>
        <fullName evidence="4">Transglycosylase SLT domain-containing protein</fullName>
    </submittedName>
</protein>
<feature type="transmembrane region" description="Helical" evidence="2">
    <location>
        <begin position="513"/>
        <end position="534"/>
    </location>
</feature>
<reference evidence="4 5" key="1">
    <citation type="submission" date="2023-04" db="EMBL/GenBank/DDBJ databases">
        <title>Antarctic isolates genomes.</title>
        <authorList>
            <person name="Dimov S.G."/>
        </authorList>
    </citation>
    <scope>NUCLEOTIDE SEQUENCE [LARGE SCALE GENOMIC DNA]</scope>
    <source>
        <strain evidence="4 5">AL19</strain>
    </source>
</reference>
<feature type="transmembrane region" description="Helical" evidence="2">
    <location>
        <begin position="546"/>
        <end position="570"/>
    </location>
</feature>
<keyword evidence="2" id="KW-1133">Transmembrane helix</keyword>
<name>A0ABT6QZR8_9BACL</name>
<keyword evidence="1" id="KW-0175">Coiled coil</keyword>
<comment type="caution">
    <text evidence="4">The sequence shown here is derived from an EMBL/GenBank/DDBJ whole genome shotgun (WGS) entry which is preliminary data.</text>
</comment>
<dbReference type="CDD" id="cd13402">
    <property type="entry name" value="LT_TF-like"/>
    <property type="match status" value="1"/>
</dbReference>